<reference evidence="1" key="1">
    <citation type="journal article" date="2014" name="Front. Microbiol.">
        <title>High frequency of phylogenetically diverse reductive dehalogenase-homologous genes in deep subseafloor sedimentary metagenomes.</title>
        <authorList>
            <person name="Kawai M."/>
            <person name="Futagami T."/>
            <person name="Toyoda A."/>
            <person name="Takaki Y."/>
            <person name="Nishi S."/>
            <person name="Hori S."/>
            <person name="Arai W."/>
            <person name="Tsubouchi T."/>
            <person name="Morono Y."/>
            <person name="Uchiyama I."/>
            <person name="Ito T."/>
            <person name="Fujiyama A."/>
            <person name="Inagaki F."/>
            <person name="Takami H."/>
        </authorList>
    </citation>
    <scope>NUCLEOTIDE SEQUENCE</scope>
    <source>
        <strain evidence="1">Expedition CK06-06</strain>
    </source>
</reference>
<dbReference type="EMBL" id="BART01006148">
    <property type="protein sequence ID" value="GAG58549.1"/>
    <property type="molecule type" value="Genomic_DNA"/>
</dbReference>
<feature type="non-terminal residue" evidence="1">
    <location>
        <position position="1"/>
    </location>
</feature>
<protein>
    <submittedName>
        <fullName evidence="1">Uncharacterized protein</fullName>
    </submittedName>
</protein>
<organism evidence="1">
    <name type="scientific">marine sediment metagenome</name>
    <dbReference type="NCBI Taxonomy" id="412755"/>
    <lineage>
        <taxon>unclassified sequences</taxon>
        <taxon>metagenomes</taxon>
        <taxon>ecological metagenomes</taxon>
    </lineage>
</organism>
<name>X0YQK3_9ZZZZ</name>
<sequence length="88" mass="9079">NDTFATIGVVTAIALAANPNRVDCDFVNDSDNIIYLARGNAAVIGSGIRLNPNGGTYHMGTNNLFYGAINAIATGAASNLTISEGYMP</sequence>
<evidence type="ECO:0000313" key="1">
    <source>
        <dbReference type="EMBL" id="GAG58549.1"/>
    </source>
</evidence>
<dbReference type="AlphaFoldDB" id="X0YQK3"/>
<comment type="caution">
    <text evidence="1">The sequence shown here is derived from an EMBL/GenBank/DDBJ whole genome shotgun (WGS) entry which is preliminary data.</text>
</comment>
<proteinExistence type="predicted"/>
<gene>
    <name evidence="1" type="ORF">S01H4_13996</name>
</gene>
<accession>X0YQK3</accession>